<dbReference type="Proteomes" id="UP000326198">
    <property type="component" value="Unassembled WGS sequence"/>
</dbReference>
<evidence type="ECO:0000256" key="2">
    <source>
        <dbReference type="ARBA" id="ARBA00006829"/>
    </source>
</evidence>
<evidence type="ECO:0000313" key="10">
    <source>
        <dbReference type="EMBL" id="KAE8376988.1"/>
    </source>
</evidence>
<dbReference type="InterPro" id="IPR020846">
    <property type="entry name" value="MFS_dom"/>
</dbReference>
<dbReference type="InterPro" id="IPR001958">
    <property type="entry name" value="Tet-R_TetA/multi-R_MdtG-like"/>
</dbReference>
<feature type="transmembrane region" description="Helical" evidence="8">
    <location>
        <begin position="338"/>
        <end position="356"/>
    </location>
</feature>
<dbReference type="EMBL" id="ML736230">
    <property type="protein sequence ID" value="KAE8376988.1"/>
    <property type="molecule type" value="Genomic_DNA"/>
</dbReference>
<evidence type="ECO:0000313" key="11">
    <source>
        <dbReference type="Proteomes" id="UP000326198"/>
    </source>
</evidence>
<comment type="subcellular location">
    <subcellularLocation>
        <location evidence="1">Membrane</location>
        <topology evidence="1">Multi-pass membrane protein</topology>
    </subcellularLocation>
</comment>
<dbReference type="GO" id="GO:0016020">
    <property type="term" value="C:membrane"/>
    <property type="evidence" value="ECO:0007669"/>
    <property type="project" value="UniProtKB-SubCell"/>
</dbReference>
<feature type="transmembrane region" description="Helical" evidence="8">
    <location>
        <begin position="444"/>
        <end position="465"/>
    </location>
</feature>
<organism evidence="10 11">
    <name type="scientific">Aspergillus bertholletiae</name>
    <dbReference type="NCBI Taxonomy" id="1226010"/>
    <lineage>
        <taxon>Eukaryota</taxon>
        <taxon>Fungi</taxon>
        <taxon>Dikarya</taxon>
        <taxon>Ascomycota</taxon>
        <taxon>Pezizomycotina</taxon>
        <taxon>Eurotiomycetes</taxon>
        <taxon>Eurotiomycetidae</taxon>
        <taxon>Eurotiales</taxon>
        <taxon>Aspergillaceae</taxon>
        <taxon>Aspergillus</taxon>
        <taxon>Aspergillus subgen. Circumdati</taxon>
    </lineage>
</organism>
<keyword evidence="3" id="KW-0813">Transport</keyword>
<evidence type="ECO:0000256" key="8">
    <source>
        <dbReference type="SAM" id="Phobius"/>
    </source>
</evidence>
<keyword evidence="4 8" id="KW-0812">Transmembrane</keyword>
<evidence type="ECO:0000256" key="4">
    <source>
        <dbReference type="ARBA" id="ARBA00022692"/>
    </source>
</evidence>
<feature type="region of interest" description="Disordered" evidence="7">
    <location>
        <begin position="238"/>
        <end position="283"/>
    </location>
</feature>
<feature type="transmembrane region" description="Helical" evidence="8">
    <location>
        <begin position="399"/>
        <end position="423"/>
    </location>
</feature>
<feature type="transmembrane region" description="Helical" evidence="8">
    <location>
        <begin position="477"/>
        <end position="498"/>
    </location>
</feature>
<feature type="transmembrane region" description="Helical" evidence="8">
    <location>
        <begin position="368"/>
        <end position="387"/>
    </location>
</feature>
<sequence>MRLWPSGDGTSEPPVFLKWRSSKFFIIFVVVFAVFTDILLYGLIVPVTPTALHERVGLSENEEQKWTSILLALYGVALLAFSPVAGYIADRIVSRWWPLLIGLIALGAATALLCVGTHLGLWIAGRLFQGASAAVVWTVGCALLVDTVGKEELGQALGYIGMGMTLGTMGGPLLGGVLYEHGGYYAVFGLAFALIGLDIVFRIVMIEKKDAVKWLPPTELSSDGEKFDNEAISQAVTGSAAPATQKSDHDGEGSSEAVSPALSEGTQTLEKSTDHDNSNDSITTDSHPARAILTLLASHRMIVTIWAYFILSVALTSLDSVLPLYVEDIFHWEQTGQGLIFIPLCIPHIIDPLVGFINDKYPNLRRYIAAGALFATVPVIVCFRFVTEDSIRQKVLLCALLALLGFCLASLMPPILVEASYVVQEKEEKNPNIFGKGGAMALSYGILNAAFAAGTIVGPFFAGFIRENTGWGTMSWALALLTGVSAIPVLLFLGGFLFKVQKQVEPQSSV</sequence>
<keyword evidence="11" id="KW-1185">Reference proteome</keyword>
<dbReference type="OrthoDB" id="5086884at2759"/>
<proteinExistence type="inferred from homology"/>
<reference evidence="10 11" key="1">
    <citation type="submission" date="2019-04" db="EMBL/GenBank/DDBJ databases">
        <title>Friends and foes A comparative genomics studyof 23 Aspergillus species from section Flavi.</title>
        <authorList>
            <consortium name="DOE Joint Genome Institute"/>
            <person name="Kjaerbolling I."/>
            <person name="Vesth T."/>
            <person name="Frisvad J.C."/>
            <person name="Nybo J.L."/>
            <person name="Theobald S."/>
            <person name="Kildgaard S."/>
            <person name="Isbrandt T."/>
            <person name="Kuo A."/>
            <person name="Sato A."/>
            <person name="Lyhne E.K."/>
            <person name="Kogle M.E."/>
            <person name="Wiebenga A."/>
            <person name="Kun R.S."/>
            <person name="Lubbers R.J."/>
            <person name="Makela M.R."/>
            <person name="Barry K."/>
            <person name="Chovatia M."/>
            <person name="Clum A."/>
            <person name="Daum C."/>
            <person name="Haridas S."/>
            <person name="He G."/>
            <person name="LaButti K."/>
            <person name="Lipzen A."/>
            <person name="Mondo S."/>
            <person name="Riley R."/>
            <person name="Salamov A."/>
            <person name="Simmons B.A."/>
            <person name="Magnuson J.K."/>
            <person name="Henrissat B."/>
            <person name="Mortensen U.H."/>
            <person name="Larsen T.O."/>
            <person name="Devries R.P."/>
            <person name="Grigoriev I.V."/>
            <person name="Machida M."/>
            <person name="Baker S.E."/>
            <person name="Andersen M.R."/>
        </authorList>
    </citation>
    <scope>NUCLEOTIDE SEQUENCE [LARGE SCALE GENOMIC DNA]</scope>
    <source>
        <strain evidence="10 11">IBT 29228</strain>
    </source>
</reference>
<feature type="transmembrane region" description="Helical" evidence="8">
    <location>
        <begin position="305"/>
        <end position="326"/>
    </location>
</feature>
<evidence type="ECO:0000256" key="5">
    <source>
        <dbReference type="ARBA" id="ARBA00022989"/>
    </source>
</evidence>
<protein>
    <submittedName>
        <fullName evidence="10">Major facilitator superfamily domain-containing protein</fullName>
    </submittedName>
</protein>
<accession>A0A5N7B6R6</accession>
<dbReference type="AlphaFoldDB" id="A0A5N7B6R6"/>
<evidence type="ECO:0000259" key="9">
    <source>
        <dbReference type="PROSITE" id="PS50850"/>
    </source>
</evidence>
<dbReference type="InterPro" id="IPR036259">
    <property type="entry name" value="MFS_trans_sf"/>
</dbReference>
<dbReference type="PANTHER" id="PTHR23506">
    <property type="entry name" value="GH10249P"/>
    <property type="match status" value="1"/>
</dbReference>
<dbReference type="Pfam" id="PF07690">
    <property type="entry name" value="MFS_1"/>
    <property type="match status" value="1"/>
</dbReference>
<evidence type="ECO:0000256" key="6">
    <source>
        <dbReference type="ARBA" id="ARBA00023136"/>
    </source>
</evidence>
<evidence type="ECO:0000256" key="7">
    <source>
        <dbReference type="SAM" id="MobiDB-lite"/>
    </source>
</evidence>
<feature type="transmembrane region" description="Helical" evidence="8">
    <location>
        <begin position="185"/>
        <end position="205"/>
    </location>
</feature>
<dbReference type="PRINTS" id="PR01035">
    <property type="entry name" value="TCRTETA"/>
</dbReference>
<keyword evidence="5 8" id="KW-1133">Transmembrane helix</keyword>
<feature type="transmembrane region" description="Helical" evidence="8">
    <location>
        <begin position="157"/>
        <end position="179"/>
    </location>
</feature>
<feature type="transmembrane region" description="Helical" evidence="8">
    <location>
        <begin position="127"/>
        <end position="145"/>
    </location>
</feature>
<name>A0A5N7B6R6_9EURO</name>
<dbReference type="PROSITE" id="PS50850">
    <property type="entry name" value="MFS"/>
    <property type="match status" value="1"/>
</dbReference>
<evidence type="ECO:0000256" key="1">
    <source>
        <dbReference type="ARBA" id="ARBA00004141"/>
    </source>
</evidence>
<dbReference type="InterPro" id="IPR011701">
    <property type="entry name" value="MFS"/>
</dbReference>
<comment type="similarity">
    <text evidence="2">Belongs to the major facilitator superfamily. Vesicular transporter family.</text>
</comment>
<feature type="transmembrane region" description="Helical" evidence="8">
    <location>
        <begin position="66"/>
        <end position="89"/>
    </location>
</feature>
<keyword evidence="6 8" id="KW-0472">Membrane</keyword>
<dbReference type="InterPro" id="IPR050930">
    <property type="entry name" value="MFS_Vesicular_Transporter"/>
</dbReference>
<evidence type="ECO:0000256" key="3">
    <source>
        <dbReference type="ARBA" id="ARBA00022448"/>
    </source>
</evidence>
<dbReference type="CDD" id="cd17325">
    <property type="entry name" value="MFS_MdtG_SLC18_like"/>
    <property type="match status" value="1"/>
</dbReference>
<dbReference type="GO" id="GO:0022857">
    <property type="term" value="F:transmembrane transporter activity"/>
    <property type="evidence" value="ECO:0007669"/>
    <property type="project" value="InterPro"/>
</dbReference>
<dbReference type="Gene3D" id="1.20.1250.20">
    <property type="entry name" value="MFS general substrate transporter like domains"/>
    <property type="match status" value="2"/>
</dbReference>
<dbReference type="SUPFAM" id="SSF103473">
    <property type="entry name" value="MFS general substrate transporter"/>
    <property type="match status" value="1"/>
</dbReference>
<gene>
    <name evidence="10" type="ORF">BDV26DRAFT_264450</name>
</gene>
<feature type="transmembrane region" description="Helical" evidence="8">
    <location>
        <begin position="96"/>
        <end position="121"/>
    </location>
</feature>
<feature type="transmembrane region" description="Helical" evidence="8">
    <location>
        <begin position="24"/>
        <end position="46"/>
    </location>
</feature>
<feature type="domain" description="Major facilitator superfamily (MFS) profile" evidence="9">
    <location>
        <begin position="26"/>
        <end position="503"/>
    </location>
</feature>
<dbReference type="PANTHER" id="PTHR23506:SF23">
    <property type="entry name" value="GH10249P"/>
    <property type="match status" value="1"/>
</dbReference>